<proteinExistence type="predicted"/>
<dbReference type="EMBL" id="CAUYUJ010022626">
    <property type="protein sequence ID" value="CAK0911713.1"/>
    <property type="molecule type" value="Genomic_DNA"/>
</dbReference>
<gene>
    <name evidence="1" type="ORF">PCOR1329_LOCUS85492</name>
</gene>
<organism evidence="1 2">
    <name type="scientific">Prorocentrum cordatum</name>
    <dbReference type="NCBI Taxonomy" id="2364126"/>
    <lineage>
        <taxon>Eukaryota</taxon>
        <taxon>Sar</taxon>
        <taxon>Alveolata</taxon>
        <taxon>Dinophyceae</taxon>
        <taxon>Prorocentrales</taxon>
        <taxon>Prorocentraceae</taxon>
        <taxon>Prorocentrum</taxon>
    </lineage>
</organism>
<protein>
    <submittedName>
        <fullName evidence="1">Uncharacterized protein</fullName>
    </submittedName>
</protein>
<evidence type="ECO:0000313" key="2">
    <source>
        <dbReference type="Proteomes" id="UP001189429"/>
    </source>
</evidence>
<reference evidence="1" key="1">
    <citation type="submission" date="2023-10" db="EMBL/GenBank/DDBJ databases">
        <authorList>
            <person name="Chen Y."/>
            <person name="Shah S."/>
            <person name="Dougan E. K."/>
            <person name="Thang M."/>
            <person name="Chan C."/>
        </authorList>
    </citation>
    <scope>NUCLEOTIDE SEQUENCE [LARGE SCALE GENOMIC DNA]</scope>
</reference>
<keyword evidence="2" id="KW-1185">Reference proteome</keyword>
<comment type="caution">
    <text evidence="1">The sequence shown here is derived from an EMBL/GenBank/DDBJ whole genome shotgun (WGS) entry which is preliminary data.</text>
</comment>
<accession>A0ABN9YFT1</accession>
<sequence>MSSMSEMLEKLTVREKERFAAEQENAAMCREAEARVTEASEFLQEVARAQDQEMKVLRVQQDQLLREESYHAQQSVQRAKDATAAAEYIAEAAEKRQKAAEALVASLQVKLQDLEVHFDSRVQGADDSIAGLQRLMQQRLERLTAQDERRVAAMTDHALRVHATSGAAVLANAAELEDQVYRADVRSRTDLFAQHQAIADKLEERMGIED</sequence>
<evidence type="ECO:0000313" key="1">
    <source>
        <dbReference type="EMBL" id="CAK0911713.1"/>
    </source>
</evidence>
<dbReference type="Proteomes" id="UP001189429">
    <property type="component" value="Unassembled WGS sequence"/>
</dbReference>
<name>A0ABN9YFT1_9DINO</name>